<dbReference type="InterPro" id="IPR050672">
    <property type="entry name" value="FBXO45-Fsn/SPSB_families"/>
</dbReference>
<dbReference type="GO" id="GO:0016567">
    <property type="term" value="P:protein ubiquitination"/>
    <property type="evidence" value="ECO:0007669"/>
    <property type="project" value="UniProtKB-UniPathway"/>
</dbReference>
<dbReference type="PROSITE" id="PS50225">
    <property type="entry name" value="SOCS"/>
    <property type="match status" value="1"/>
</dbReference>
<feature type="compositionally biased region" description="Polar residues" evidence="2">
    <location>
        <begin position="355"/>
        <end position="364"/>
    </location>
</feature>
<accession>A0A0P7UJF4</accession>
<dbReference type="GO" id="GO:0043161">
    <property type="term" value="P:proteasome-mediated ubiquitin-dependent protein catabolic process"/>
    <property type="evidence" value="ECO:0007669"/>
    <property type="project" value="TreeGrafter"/>
</dbReference>
<sequence>MRARGKRERDADADRRLPPHPGMGLALCVCARRALRGANTPSLAPPASLASPFLPVAVTMPLLLAVALDAPPAPPGDPRSCWSSAHRSPNFSLSPEGRVALRAPAEQSTDGIRGAVGERGGLHVWQVDWDPAERGNRLWHDDAPVGLYPRRRSGDVPLRVPSTVLVVLDADAGTLGFVVDGCFLGTAFWGLPHGTPLFPAVSSVRGGCRIALRYLNGSPRESQQRTVASVSALPALHVLGVLTCSLSPPSGEPPSLVSLCRLCVRRAVGRASEAAEDHVARRVDRMELPPALRRLFLYSPHTVADGAGALRGTSTVQSVYRNGISSRLMPWLLALSRDTGRGHGTQGRDRGHRAGTQNGSPVML</sequence>
<comment type="pathway">
    <text evidence="1">Protein modification; protein ubiquitination.</text>
</comment>
<dbReference type="InterPro" id="IPR043136">
    <property type="entry name" value="B30.2/SPRY_sf"/>
</dbReference>
<evidence type="ECO:0000256" key="2">
    <source>
        <dbReference type="SAM" id="MobiDB-lite"/>
    </source>
</evidence>
<feature type="region of interest" description="Disordered" evidence="2">
    <location>
        <begin position="339"/>
        <end position="364"/>
    </location>
</feature>
<gene>
    <name evidence="4" type="ORF">Z043_120488</name>
</gene>
<dbReference type="Proteomes" id="UP000034805">
    <property type="component" value="Unassembled WGS sequence"/>
</dbReference>
<dbReference type="PANTHER" id="PTHR12245">
    <property type="entry name" value="SPRY DOMAIN CONTAINING SOCS BOX PROTEIN"/>
    <property type="match status" value="1"/>
</dbReference>
<dbReference type="AlphaFoldDB" id="A0A0P7UJF4"/>
<proteinExistence type="predicted"/>
<dbReference type="Pfam" id="PF07525">
    <property type="entry name" value="SOCS_box"/>
    <property type="match status" value="1"/>
</dbReference>
<dbReference type="InterPro" id="IPR001496">
    <property type="entry name" value="SOCS_box"/>
</dbReference>
<evidence type="ECO:0000256" key="1">
    <source>
        <dbReference type="ARBA" id="ARBA00004906"/>
    </source>
</evidence>
<organism evidence="4 5">
    <name type="scientific">Scleropages formosus</name>
    <name type="common">Asian bonytongue</name>
    <name type="synonym">Osteoglossum formosum</name>
    <dbReference type="NCBI Taxonomy" id="113540"/>
    <lineage>
        <taxon>Eukaryota</taxon>
        <taxon>Metazoa</taxon>
        <taxon>Chordata</taxon>
        <taxon>Craniata</taxon>
        <taxon>Vertebrata</taxon>
        <taxon>Euteleostomi</taxon>
        <taxon>Actinopterygii</taxon>
        <taxon>Neopterygii</taxon>
        <taxon>Teleostei</taxon>
        <taxon>Osteoglossocephala</taxon>
        <taxon>Osteoglossomorpha</taxon>
        <taxon>Osteoglossiformes</taxon>
        <taxon>Osteoglossidae</taxon>
        <taxon>Scleropages</taxon>
    </lineage>
</organism>
<dbReference type="SUPFAM" id="SSF49899">
    <property type="entry name" value="Concanavalin A-like lectins/glucanases"/>
    <property type="match status" value="1"/>
</dbReference>
<feature type="domain" description="SOCS box" evidence="3">
    <location>
        <begin position="241"/>
        <end position="302"/>
    </location>
</feature>
<evidence type="ECO:0000313" key="5">
    <source>
        <dbReference type="Proteomes" id="UP000034805"/>
    </source>
</evidence>
<protein>
    <submittedName>
        <fullName evidence="4">SPRY domain-containing SOCS box protein 1-like</fullName>
    </submittedName>
</protein>
<dbReference type="EMBL" id="JARO02009633">
    <property type="protein sequence ID" value="KPP61418.1"/>
    <property type="molecule type" value="Genomic_DNA"/>
</dbReference>
<feature type="compositionally biased region" description="Basic and acidic residues" evidence="2">
    <location>
        <begin position="339"/>
        <end position="349"/>
    </location>
</feature>
<dbReference type="PANTHER" id="PTHR12245:SF15">
    <property type="entry name" value="SPRY DOMAIN-CONTAINING SOCS BOX PROTEIN 2-LIKE ISOFORM X1"/>
    <property type="match status" value="1"/>
</dbReference>
<dbReference type="GO" id="GO:0019005">
    <property type="term" value="C:SCF ubiquitin ligase complex"/>
    <property type="evidence" value="ECO:0007669"/>
    <property type="project" value="TreeGrafter"/>
</dbReference>
<comment type="caution">
    <text evidence="4">The sequence shown here is derived from an EMBL/GenBank/DDBJ whole genome shotgun (WGS) entry which is preliminary data.</text>
</comment>
<dbReference type="Gene3D" id="2.60.120.920">
    <property type="match status" value="1"/>
</dbReference>
<dbReference type="UniPathway" id="UPA00143"/>
<evidence type="ECO:0000259" key="3">
    <source>
        <dbReference type="PROSITE" id="PS50225"/>
    </source>
</evidence>
<evidence type="ECO:0000313" key="4">
    <source>
        <dbReference type="EMBL" id="KPP61418.1"/>
    </source>
</evidence>
<dbReference type="InterPro" id="IPR013320">
    <property type="entry name" value="ConA-like_dom_sf"/>
</dbReference>
<name>A0A0P7UJF4_SCLFO</name>
<reference evidence="4 5" key="1">
    <citation type="submission" date="2015-08" db="EMBL/GenBank/DDBJ databases">
        <title>The genome of the Asian arowana (Scleropages formosus).</title>
        <authorList>
            <person name="Tan M.H."/>
            <person name="Gan H.M."/>
            <person name="Croft L.J."/>
            <person name="Austin C.M."/>
        </authorList>
    </citation>
    <scope>NUCLEOTIDE SEQUENCE [LARGE SCALE GENOMIC DNA]</scope>
    <source>
        <strain evidence="4">Aro1</strain>
    </source>
</reference>